<evidence type="ECO:0000313" key="1">
    <source>
        <dbReference type="EMBL" id="EIC30363.1"/>
    </source>
</evidence>
<dbReference type="Proteomes" id="UP000005090">
    <property type="component" value="Chromosome"/>
</dbReference>
<dbReference type="HOGENOM" id="CLU_2771112_0_0_6"/>
<gene>
    <name evidence="1" type="ORF">Metal_2653</name>
</gene>
<organism evidence="1 2">
    <name type="scientific">Methylomicrobium album BG8</name>
    <dbReference type="NCBI Taxonomy" id="686340"/>
    <lineage>
        <taxon>Bacteria</taxon>
        <taxon>Pseudomonadati</taxon>
        <taxon>Pseudomonadota</taxon>
        <taxon>Gammaproteobacteria</taxon>
        <taxon>Methylococcales</taxon>
        <taxon>Methylococcaceae</taxon>
        <taxon>Methylomicrobium</taxon>
    </lineage>
</organism>
<sequence>MRVVLLKQLDPEEALASVATHGAVAESRNPGGLAFIPPCHLDLGNPCLDLTAWHLSEGEDFPTRDMKML</sequence>
<proteinExistence type="predicted"/>
<protein>
    <submittedName>
        <fullName evidence="1">Uncharacterized protein</fullName>
    </submittedName>
</protein>
<dbReference type="EMBL" id="CM001475">
    <property type="protein sequence ID" value="EIC30363.1"/>
    <property type="molecule type" value="Genomic_DNA"/>
</dbReference>
<name>H8GJK3_METAL</name>
<keyword evidence="2" id="KW-1185">Reference proteome</keyword>
<reference evidence="1 2" key="1">
    <citation type="journal article" date="2013" name="Genome Announc.">
        <title>Genome Sequence of the Obligate Gammaproteobacterial Methanotroph Methylomicrobium album Strain BG8.</title>
        <authorList>
            <person name="Kits K.D."/>
            <person name="Kalyuzhnaya M.G."/>
            <person name="Klotz M.G."/>
            <person name="Jetten M.S."/>
            <person name="Op den Camp H.J."/>
            <person name="Vuilleumier S."/>
            <person name="Bringel F."/>
            <person name="Dispirito A.A."/>
            <person name="Murrell J.C."/>
            <person name="Bruce D."/>
            <person name="Cheng J.F."/>
            <person name="Copeland A."/>
            <person name="Goodwin L."/>
            <person name="Hauser L."/>
            <person name="Lajus A."/>
            <person name="Land M.L."/>
            <person name="Lapidus A."/>
            <person name="Lucas S."/>
            <person name="Medigue C."/>
            <person name="Pitluck S."/>
            <person name="Woyke T."/>
            <person name="Zeytun A."/>
            <person name="Stein L.Y."/>
        </authorList>
    </citation>
    <scope>NUCLEOTIDE SEQUENCE [LARGE SCALE GENOMIC DNA]</scope>
    <source>
        <strain evidence="1 2">BG8</strain>
    </source>
</reference>
<accession>H8GJK3</accession>
<dbReference type="AlphaFoldDB" id="H8GJK3"/>
<evidence type="ECO:0000313" key="2">
    <source>
        <dbReference type="Proteomes" id="UP000005090"/>
    </source>
</evidence>